<evidence type="ECO:0000313" key="13">
    <source>
        <dbReference type="EMBL" id="PZF88029.1"/>
    </source>
</evidence>
<keyword evidence="14" id="KW-1185">Reference proteome</keyword>
<comment type="function">
    <text evidence="1">Thiol-specific peroxidase that catalyzes the reduction of hydrogen peroxide and organic hydroperoxides to water and alcohols, respectively. Plays a role in cell protection against oxidative stress by detoxifying peroxides and as sensor of hydrogen peroxide-mediated signaling events.</text>
</comment>
<evidence type="ECO:0000259" key="12">
    <source>
        <dbReference type="PROSITE" id="PS51352"/>
    </source>
</evidence>
<accession>A0A2W2CI95</accession>
<comment type="similarity">
    <text evidence="9">Belongs to the peroxiredoxin family. BCP/PrxQ subfamily.</text>
</comment>
<evidence type="ECO:0000256" key="2">
    <source>
        <dbReference type="ARBA" id="ARBA00013017"/>
    </source>
</evidence>
<evidence type="ECO:0000256" key="3">
    <source>
        <dbReference type="ARBA" id="ARBA00022559"/>
    </source>
</evidence>
<dbReference type="GO" id="GO:0005737">
    <property type="term" value="C:cytoplasm"/>
    <property type="evidence" value="ECO:0007669"/>
    <property type="project" value="TreeGrafter"/>
</dbReference>
<dbReference type="Proteomes" id="UP000248749">
    <property type="component" value="Unassembled WGS sequence"/>
</dbReference>
<proteinExistence type="inferred from homology"/>
<protein>
    <recommendedName>
        <fullName evidence="2">thioredoxin-dependent peroxiredoxin</fullName>
        <ecNumber evidence="2">1.11.1.24</ecNumber>
    </recommendedName>
    <alternativeName>
        <fullName evidence="10">Bacterioferritin comigratory protein</fullName>
    </alternativeName>
    <alternativeName>
        <fullName evidence="8">Thioredoxin peroxidase</fullName>
    </alternativeName>
</protein>
<name>A0A2W2CI95_9ACTN</name>
<organism evidence="13 14">
    <name type="scientific">Micromonospora deserti</name>
    <dbReference type="NCBI Taxonomy" id="2070366"/>
    <lineage>
        <taxon>Bacteria</taxon>
        <taxon>Bacillati</taxon>
        <taxon>Actinomycetota</taxon>
        <taxon>Actinomycetes</taxon>
        <taxon>Micromonosporales</taxon>
        <taxon>Micromonosporaceae</taxon>
        <taxon>Micromonospora</taxon>
    </lineage>
</organism>
<evidence type="ECO:0000256" key="10">
    <source>
        <dbReference type="ARBA" id="ARBA00041373"/>
    </source>
</evidence>
<dbReference type="InterPro" id="IPR050924">
    <property type="entry name" value="Peroxiredoxin_BCP/PrxQ"/>
</dbReference>
<evidence type="ECO:0000256" key="9">
    <source>
        <dbReference type="ARBA" id="ARBA00038489"/>
    </source>
</evidence>
<keyword evidence="5" id="KW-0560">Oxidoreductase</keyword>
<evidence type="ECO:0000256" key="5">
    <source>
        <dbReference type="ARBA" id="ARBA00023002"/>
    </source>
</evidence>
<keyword evidence="3" id="KW-0575">Peroxidase</keyword>
<dbReference type="PROSITE" id="PS51352">
    <property type="entry name" value="THIOREDOXIN_2"/>
    <property type="match status" value="1"/>
</dbReference>
<evidence type="ECO:0000256" key="8">
    <source>
        <dbReference type="ARBA" id="ARBA00032824"/>
    </source>
</evidence>
<keyword evidence="6" id="KW-1015">Disulfide bond</keyword>
<dbReference type="OrthoDB" id="9812811at2"/>
<evidence type="ECO:0000256" key="1">
    <source>
        <dbReference type="ARBA" id="ARBA00003330"/>
    </source>
</evidence>
<keyword evidence="7" id="KW-0676">Redox-active center</keyword>
<dbReference type="Gene3D" id="3.40.30.10">
    <property type="entry name" value="Glutaredoxin"/>
    <property type="match status" value="1"/>
</dbReference>
<evidence type="ECO:0000256" key="11">
    <source>
        <dbReference type="ARBA" id="ARBA00049091"/>
    </source>
</evidence>
<dbReference type="AlphaFoldDB" id="A0A2W2CI95"/>
<keyword evidence="4" id="KW-0049">Antioxidant</keyword>
<gene>
    <name evidence="13" type="ORF">C1I99_26910</name>
</gene>
<dbReference type="GO" id="GO:0034599">
    <property type="term" value="P:cellular response to oxidative stress"/>
    <property type="evidence" value="ECO:0007669"/>
    <property type="project" value="TreeGrafter"/>
</dbReference>
<feature type="domain" description="Thioredoxin" evidence="12">
    <location>
        <begin position="31"/>
        <end position="152"/>
    </location>
</feature>
<dbReference type="InterPro" id="IPR000866">
    <property type="entry name" value="AhpC/TSA"/>
</dbReference>
<evidence type="ECO:0000256" key="4">
    <source>
        <dbReference type="ARBA" id="ARBA00022862"/>
    </source>
</evidence>
<dbReference type="EMBL" id="POUB01000285">
    <property type="protein sequence ID" value="PZF88029.1"/>
    <property type="molecule type" value="Genomic_DNA"/>
</dbReference>
<dbReference type="GO" id="GO:0008379">
    <property type="term" value="F:thioredoxin peroxidase activity"/>
    <property type="evidence" value="ECO:0007669"/>
    <property type="project" value="TreeGrafter"/>
</dbReference>
<evidence type="ECO:0000256" key="7">
    <source>
        <dbReference type="ARBA" id="ARBA00023284"/>
    </source>
</evidence>
<dbReference type="PANTHER" id="PTHR42801">
    <property type="entry name" value="THIOREDOXIN-DEPENDENT PEROXIDE REDUCTASE"/>
    <property type="match status" value="1"/>
</dbReference>
<dbReference type="CDD" id="cd03017">
    <property type="entry name" value="PRX_BCP"/>
    <property type="match status" value="1"/>
</dbReference>
<dbReference type="EC" id="1.11.1.24" evidence="2"/>
<evidence type="ECO:0000256" key="6">
    <source>
        <dbReference type="ARBA" id="ARBA00023157"/>
    </source>
</evidence>
<dbReference type="InterPro" id="IPR013766">
    <property type="entry name" value="Thioredoxin_domain"/>
</dbReference>
<dbReference type="PANTHER" id="PTHR42801:SF8">
    <property type="entry name" value="PEROXIREDOXIN RV1608C-RELATED"/>
    <property type="match status" value="1"/>
</dbReference>
<reference evidence="13 14" key="1">
    <citation type="submission" date="2018-01" db="EMBL/GenBank/DDBJ databases">
        <title>Draft genome sequence of Salinispora sp. 13K206.</title>
        <authorList>
            <person name="Sahin N."/>
            <person name="Saygin H."/>
            <person name="Ay H."/>
        </authorList>
    </citation>
    <scope>NUCLEOTIDE SEQUENCE [LARGE SCALE GENOMIC DNA]</scope>
    <source>
        <strain evidence="13 14">13K206</strain>
    </source>
</reference>
<dbReference type="InterPro" id="IPR036249">
    <property type="entry name" value="Thioredoxin-like_sf"/>
</dbReference>
<sequence>MRWAVGGVLAVWGWSSTLAARRCRGWRCGVLGVGDVVGDFALPDQTGAQRRLSEFLAVGPVVLFFYPAAMTRGCTAESCHFRDLAAEFAAVGAQRVGISRDPVARQAEFSRLHGFDYPLLSDPDGVVADRFGVRRRLPLGPLSTRRVTFVIGTGGLVIEVVHSEFSMTEHADLALRALGG</sequence>
<dbReference type="SUPFAM" id="SSF52833">
    <property type="entry name" value="Thioredoxin-like"/>
    <property type="match status" value="1"/>
</dbReference>
<dbReference type="Pfam" id="PF00578">
    <property type="entry name" value="AhpC-TSA"/>
    <property type="match status" value="1"/>
</dbReference>
<comment type="caution">
    <text evidence="13">The sequence shown here is derived from an EMBL/GenBank/DDBJ whole genome shotgun (WGS) entry which is preliminary data.</text>
</comment>
<comment type="catalytic activity">
    <reaction evidence="11">
        <text>a hydroperoxide + [thioredoxin]-dithiol = an alcohol + [thioredoxin]-disulfide + H2O</text>
        <dbReference type="Rhea" id="RHEA:62620"/>
        <dbReference type="Rhea" id="RHEA-COMP:10698"/>
        <dbReference type="Rhea" id="RHEA-COMP:10700"/>
        <dbReference type="ChEBI" id="CHEBI:15377"/>
        <dbReference type="ChEBI" id="CHEBI:29950"/>
        <dbReference type="ChEBI" id="CHEBI:30879"/>
        <dbReference type="ChEBI" id="CHEBI:35924"/>
        <dbReference type="ChEBI" id="CHEBI:50058"/>
        <dbReference type="EC" id="1.11.1.24"/>
    </reaction>
</comment>
<evidence type="ECO:0000313" key="14">
    <source>
        <dbReference type="Proteomes" id="UP000248749"/>
    </source>
</evidence>
<dbReference type="GO" id="GO:0045454">
    <property type="term" value="P:cell redox homeostasis"/>
    <property type="evidence" value="ECO:0007669"/>
    <property type="project" value="TreeGrafter"/>
</dbReference>